<organism evidence="1 2">
    <name type="scientific">Candidatus Uhrbacteria bacterium CG10_big_fil_rev_8_21_14_0_10_50_16</name>
    <dbReference type="NCBI Taxonomy" id="1975039"/>
    <lineage>
        <taxon>Bacteria</taxon>
        <taxon>Candidatus Uhriibacteriota</taxon>
    </lineage>
</organism>
<sequence length="88" mass="9747">MPDQGGSKEAQFKELFRADEEAFQGLEEPTFSKVVTVSEQGAESMGKPAGSEWLGFTYYDKGEIYHGAIDPTDGQVIATGSEMTWWFD</sequence>
<dbReference type="EMBL" id="PCYM01000007">
    <property type="protein sequence ID" value="PIR47361.1"/>
    <property type="molecule type" value="Genomic_DNA"/>
</dbReference>
<proteinExistence type="predicted"/>
<dbReference type="AlphaFoldDB" id="A0A2H0RLD0"/>
<evidence type="ECO:0000313" key="2">
    <source>
        <dbReference type="Proteomes" id="UP000230084"/>
    </source>
</evidence>
<gene>
    <name evidence="1" type="ORF">COV06_03710</name>
</gene>
<evidence type="ECO:0000313" key="1">
    <source>
        <dbReference type="EMBL" id="PIR47361.1"/>
    </source>
</evidence>
<name>A0A2H0RLD0_9BACT</name>
<comment type="caution">
    <text evidence="1">The sequence shown here is derived from an EMBL/GenBank/DDBJ whole genome shotgun (WGS) entry which is preliminary data.</text>
</comment>
<reference evidence="1 2" key="1">
    <citation type="submission" date="2017-09" db="EMBL/GenBank/DDBJ databases">
        <title>Depth-based differentiation of microbial function through sediment-hosted aquifers and enrichment of novel symbionts in the deep terrestrial subsurface.</title>
        <authorList>
            <person name="Probst A.J."/>
            <person name="Ladd B."/>
            <person name="Jarett J.K."/>
            <person name="Geller-Mcgrath D.E."/>
            <person name="Sieber C.M."/>
            <person name="Emerson J.B."/>
            <person name="Anantharaman K."/>
            <person name="Thomas B.C."/>
            <person name="Malmstrom R."/>
            <person name="Stieglmeier M."/>
            <person name="Klingl A."/>
            <person name="Woyke T."/>
            <person name="Ryan C.M."/>
            <person name="Banfield J.F."/>
        </authorList>
    </citation>
    <scope>NUCLEOTIDE SEQUENCE [LARGE SCALE GENOMIC DNA]</scope>
    <source>
        <strain evidence="1">CG10_big_fil_rev_8_21_14_0_10_50_16</strain>
    </source>
</reference>
<dbReference type="Proteomes" id="UP000230084">
    <property type="component" value="Unassembled WGS sequence"/>
</dbReference>
<accession>A0A2H0RLD0</accession>
<protein>
    <submittedName>
        <fullName evidence="1">Uncharacterized protein</fullName>
    </submittedName>
</protein>